<dbReference type="InterPro" id="IPR036770">
    <property type="entry name" value="Ankyrin_rpt-contain_sf"/>
</dbReference>
<name>A0A830HR92_9CHLO</name>
<dbReference type="SUPFAM" id="SSF48403">
    <property type="entry name" value="Ankyrin repeat"/>
    <property type="match status" value="1"/>
</dbReference>
<accession>A0A830HR92</accession>
<evidence type="ECO:0000256" key="1">
    <source>
        <dbReference type="SAM" id="Phobius"/>
    </source>
</evidence>
<evidence type="ECO:0000313" key="2">
    <source>
        <dbReference type="EMBL" id="GHP08290.1"/>
    </source>
</evidence>
<evidence type="ECO:0000313" key="3">
    <source>
        <dbReference type="Proteomes" id="UP000660262"/>
    </source>
</evidence>
<keyword evidence="3" id="KW-1185">Reference proteome</keyword>
<dbReference type="Gene3D" id="1.25.40.20">
    <property type="entry name" value="Ankyrin repeat-containing domain"/>
    <property type="match status" value="1"/>
</dbReference>
<reference evidence="2" key="1">
    <citation type="submission" date="2020-10" db="EMBL/GenBank/DDBJ databases">
        <title>Unveiling of a novel bifunctional photoreceptor, Dualchrome1, isolated from a cosmopolitan green alga.</title>
        <authorList>
            <person name="Suzuki S."/>
            <person name="Kawachi M."/>
        </authorList>
    </citation>
    <scope>NUCLEOTIDE SEQUENCE</scope>
    <source>
        <strain evidence="2">NIES 2893</strain>
    </source>
</reference>
<keyword evidence="1" id="KW-1133">Transmembrane helix</keyword>
<protein>
    <submittedName>
        <fullName evidence="2">Uncharacterized protein</fullName>
    </submittedName>
</protein>
<gene>
    <name evidence="2" type="ORF">PPROV_000703000</name>
</gene>
<organism evidence="2 3">
    <name type="scientific">Pycnococcus provasolii</name>
    <dbReference type="NCBI Taxonomy" id="41880"/>
    <lineage>
        <taxon>Eukaryota</taxon>
        <taxon>Viridiplantae</taxon>
        <taxon>Chlorophyta</taxon>
        <taxon>Pseudoscourfieldiophyceae</taxon>
        <taxon>Pseudoscourfieldiales</taxon>
        <taxon>Pycnococcaceae</taxon>
        <taxon>Pycnococcus</taxon>
    </lineage>
</organism>
<keyword evidence="1" id="KW-0472">Membrane</keyword>
<sequence>MPLHTAVNMKDTAMCAFLVDWGADALERVDHTKRTALELAKERKLDKIARVFEDAEYRSKVLGILRAELDRTAERRVTVKRRKALFGAAFALFMAVVSTVCAYVSMRISPALEAWLGQYFPWFSEGE</sequence>
<dbReference type="Proteomes" id="UP000660262">
    <property type="component" value="Unassembled WGS sequence"/>
</dbReference>
<feature type="transmembrane region" description="Helical" evidence="1">
    <location>
        <begin position="84"/>
        <end position="106"/>
    </location>
</feature>
<comment type="caution">
    <text evidence="2">The sequence shown here is derived from an EMBL/GenBank/DDBJ whole genome shotgun (WGS) entry which is preliminary data.</text>
</comment>
<keyword evidence="1" id="KW-0812">Transmembrane</keyword>
<proteinExistence type="predicted"/>
<dbReference type="AlphaFoldDB" id="A0A830HR92"/>
<dbReference type="EMBL" id="BNJQ01000020">
    <property type="protein sequence ID" value="GHP08290.1"/>
    <property type="molecule type" value="Genomic_DNA"/>
</dbReference>